<keyword evidence="1" id="KW-0175">Coiled coil</keyword>
<proteinExistence type="predicted"/>
<evidence type="ECO:0000256" key="1">
    <source>
        <dbReference type="SAM" id="Coils"/>
    </source>
</evidence>
<dbReference type="OrthoDB" id="8367071at2"/>
<evidence type="ECO:0000256" key="2">
    <source>
        <dbReference type="SAM" id="MobiDB-lite"/>
    </source>
</evidence>
<feature type="coiled-coil region" evidence="1">
    <location>
        <begin position="51"/>
        <end position="78"/>
    </location>
</feature>
<protein>
    <submittedName>
        <fullName evidence="3">Uncharacterized protein</fullName>
    </submittedName>
</protein>
<accession>A0A5Q0CBF1</accession>
<gene>
    <name evidence="3" type="ORF">FZ934_12895</name>
</gene>
<dbReference type="Proteomes" id="UP000326881">
    <property type="component" value="Chromosome"/>
</dbReference>
<organism evidence="3 4">
    <name type="scientific">Rhizobium grahamii</name>
    <dbReference type="NCBI Taxonomy" id="1120045"/>
    <lineage>
        <taxon>Bacteria</taxon>
        <taxon>Pseudomonadati</taxon>
        <taxon>Pseudomonadota</taxon>
        <taxon>Alphaproteobacteria</taxon>
        <taxon>Hyphomicrobiales</taxon>
        <taxon>Rhizobiaceae</taxon>
        <taxon>Rhizobium/Agrobacterium group</taxon>
        <taxon>Rhizobium</taxon>
    </lineage>
</organism>
<sequence>MQVGSTSALNILRNAYSADNLNASTDSASSARLKILQTSAKALQTLRDSMTTSAEATKARAARKLEEAKQQLEMLKSGGFPPEVVARLAAELAHKISAAAAEFASAVAASATSAASAANSAAAVADTGASAAADAAGAAADQSAASATEASFDASDASTEQTDEPDGATAARNAYQSVVEDGKQATSGISAEDRKTMEEFKSVLQEVRQLMDKAMRELRARNGQQGSGADAYQLDAQVGASAIPTSITI</sequence>
<dbReference type="AlphaFoldDB" id="A0A5Q0CBF1"/>
<reference evidence="3 4" key="1">
    <citation type="submission" date="2019-08" db="EMBL/GenBank/DDBJ databases">
        <title>Prosopis cineraria nodule microbiome.</title>
        <authorList>
            <person name="Ali R."/>
            <person name="Chaluvadi S.R."/>
            <person name="Wang X."/>
        </authorList>
    </citation>
    <scope>NUCLEOTIDE SEQUENCE [LARGE SCALE GENOMIC DNA]</scope>
    <source>
        <strain evidence="3 4">BG7</strain>
    </source>
</reference>
<dbReference type="KEGG" id="rgr:FZ934_12895"/>
<keyword evidence="4" id="KW-1185">Reference proteome</keyword>
<name>A0A5Q0CBF1_9HYPH</name>
<evidence type="ECO:0000313" key="4">
    <source>
        <dbReference type="Proteomes" id="UP000326881"/>
    </source>
</evidence>
<evidence type="ECO:0000313" key="3">
    <source>
        <dbReference type="EMBL" id="QFY61217.1"/>
    </source>
</evidence>
<dbReference type="RefSeq" id="WP_153271369.1">
    <property type="nucleotide sequence ID" value="NZ_CP043498.1"/>
</dbReference>
<feature type="region of interest" description="Disordered" evidence="2">
    <location>
        <begin position="147"/>
        <end position="169"/>
    </location>
</feature>
<dbReference type="EMBL" id="CP043498">
    <property type="protein sequence ID" value="QFY61217.1"/>
    <property type="molecule type" value="Genomic_DNA"/>
</dbReference>